<comment type="caution">
    <text evidence="1">The sequence shown here is derived from an EMBL/GenBank/DDBJ whole genome shotgun (WGS) entry which is preliminary data.</text>
</comment>
<dbReference type="RefSeq" id="WP_036531395.1">
    <property type="nucleotide sequence ID" value="NZ_JJML01000008.1"/>
</dbReference>
<gene>
    <name evidence="1" type="ORF">DO97_19895</name>
</gene>
<evidence type="ECO:0000313" key="1">
    <source>
        <dbReference type="EMBL" id="KGF73368.1"/>
    </source>
</evidence>
<evidence type="ECO:0000313" key="2">
    <source>
        <dbReference type="Proteomes" id="UP000030170"/>
    </source>
</evidence>
<accession>A0A098TRE7</accession>
<dbReference type="EMBL" id="JJML01000008">
    <property type="protein sequence ID" value="KGF73368.1"/>
    <property type="molecule type" value="Genomic_DNA"/>
</dbReference>
<sequence length="102" mass="11922">MDVLLTLPREIGYQLIEAAIPYRPEWLIQTVRRQAEDIMDRGKAVAYQTAVEWLRQARTAYMRTAYIQSGQQAEWQCYRAQLMSTHGRKYKLMGLIKAGNLE</sequence>
<dbReference type="AlphaFoldDB" id="A0A098TRE7"/>
<protein>
    <submittedName>
        <fullName evidence="1">Uncharacterized protein</fullName>
    </submittedName>
</protein>
<reference evidence="1 2" key="1">
    <citation type="journal article" date="2014" name="Mol. Ecol.">
        <title>Evolution of Synechococcus.</title>
        <authorList>
            <person name="Dvorak P."/>
            <person name="Casamatta D."/>
            <person name="Hasler P."/>
            <person name="Poulickova A."/>
            <person name="Ondrej V."/>
            <person name="Sanges R."/>
        </authorList>
    </citation>
    <scope>NUCLEOTIDE SEQUENCE [LARGE SCALE GENOMIC DNA]</scope>
    <source>
        <strain evidence="1 2">CAUP A 1101</strain>
    </source>
</reference>
<proteinExistence type="predicted"/>
<dbReference type="Proteomes" id="UP000030170">
    <property type="component" value="Unassembled WGS sequence"/>
</dbReference>
<name>A0A098TRE7_9CYAN</name>
<organism evidence="1 2">
    <name type="scientific">Neosynechococcus sphagnicola sy1</name>
    <dbReference type="NCBI Taxonomy" id="1497020"/>
    <lineage>
        <taxon>Bacteria</taxon>
        <taxon>Bacillati</taxon>
        <taxon>Cyanobacteriota</taxon>
        <taxon>Cyanophyceae</taxon>
        <taxon>Neosynechococcales</taxon>
        <taxon>Neosynechococcaceae</taxon>
        <taxon>Neosynechococcus</taxon>
    </lineage>
</organism>
<dbReference type="OrthoDB" id="7593573at2"/>
<keyword evidence="2" id="KW-1185">Reference proteome</keyword>